<dbReference type="GO" id="GO:0071111">
    <property type="term" value="F:cyclic-guanylate-specific phosphodiesterase activity"/>
    <property type="evidence" value="ECO:0007669"/>
    <property type="project" value="InterPro"/>
</dbReference>
<dbReference type="SMART" id="SM00448">
    <property type="entry name" value="REC"/>
    <property type="match status" value="1"/>
</dbReference>
<dbReference type="PANTHER" id="PTHR33121:SF70">
    <property type="entry name" value="SIGNALING PROTEIN YKOW"/>
    <property type="match status" value="1"/>
</dbReference>
<gene>
    <name evidence="5" type="ORF">DS957_016395</name>
    <name evidence="4" type="ORF">VCHENC02_1049</name>
</gene>
<dbReference type="InterPro" id="IPR050706">
    <property type="entry name" value="Cyclic-di-GMP_PDE-like"/>
</dbReference>
<dbReference type="PROSITE" id="PS50883">
    <property type="entry name" value="EAL"/>
    <property type="match status" value="1"/>
</dbReference>
<evidence type="ECO:0000313" key="5">
    <source>
        <dbReference type="EMBL" id="RIW10830.1"/>
    </source>
</evidence>
<dbReference type="PROSITE" id="PS50110">
    <property type="entry name" value="RESPONSE_REGULATORY"/>
    <property type="match status" value="1"/>
</dbReference>
<dbReference type="RefSeq" id="WP_009696149.1">
    <property type="nucleotide sequence ID" value="NZ_AP031615.1"/>
</dbReference>
<reference evidence="5 7" key="2">
    <citation type="submission" date="2018-08" db="EMBL/GenBank/DDBJ databases">
        <title>Vibrio harveyi strains pathogenic to white snook Centropomus viridis Lockington (1877) and potential probiotic bacteria.</title>
        <authorList>
            <person name="Soto-Rodriguez S."/>
            <person name="Gomez-Gil B."/>
            <person name="Lozano-Olvera R."/>
        </authorList>
    </citation>
    <scope>NUCLEOTIDE SEQUENCE [LARGE SCALE GENOMIC DNA]</scope>
    <source>
        <strain evidence="5 7">CAIM 1508</strain>
    </source>
</reference>
<evidence type="ECO:0000313" key="7">
    <source>
        <dbReference type="Proteomes" id="UP000253437"/>
    </source>
</evidence>
<dbReference type="InterPro" id="IPR001633">
    <property type="entry name" value="EAL_dom"/>
</dbReference>
<feature type="domain" description="EAL" evidence="3">
    <location>
        <begin position="138"/>
        <end position="384"/>
    </location>
</feature>
<evidence type="ECO:0000259" key="2">
    <source>
        <dbReference type="PROSITE" id="PS50110"/>
    </source>
</evidence>
<dbReference type="Gene3D" id="3.40.50.2300">
    <property type="match status" value="1"/>
</dbReference>
<dbReference type="EMBL" id="QOUW02000066">
    <property type="protein sequence ID" value="RIW10830.1"/>
    <property type="molecule type" value="Genomic_DNA"/>
</dbReference>
<proteinExistence type="predicted"/>
<dbReference type="InterPro" id="IPR035919">
    <property type="entry name" value="EAL_sf"/>
</dbReference>
<dbReference type="Proteomes" id="UP000253437">
    <property type="component" value="Unassembled WGS sequence"/>
</dbReference>
<evidence type="ECO:0000256" key="1">
    <source>
        <dbReference type="PROSITE-ProRule" id="PRU00169"/>
    </source>
</evidence>
<dbReference type="CDD" id="cd01948">
    <property type="entry name" value="EAL"/>
    <property type="match status" value="1"/>
</dbReference>
<name>A0A3A1PYB8_VIBHA</name>
<dbReference type="Pfam" id="PF00563">
    <property type="entry name" value="EAL"/>
    <property type="match status" value="1"/>
</dbReference>
<organism evidence="4 6">
    <name type="scientific">Vibrio harveyi</name>
    <name type="common">Beneckea harveyi</name>
    <dbReference type="NCBI Taxonomy" id="669"/>
    <lineage>
        <taxon>Bacteria</taxon>
        <taxon>Pseudomonadati</taxon>
        <taxon>Pseudomonadota</taxon>
        <taxon>Gammaproteobacteria</taxon>
        <taxon>Vibrionales</taxon>
        <taxon>Vibrionaceae</taxon>
        <taxon>Vibrio</taxon>
    </lineage>
</organism>
<dbReference type="PANTHER" id="PTHR33121">
    <property type="entry name" value="CYCLIC DI-GMP PHOSPHODIESTERASE PDEF"/>
    <property type="match status" value="1"/>
</dbReference>
<dbReference type="InterPro" id="IPR011006">
    <property type="entry name" value="CheY-like_superfamily"/>
</dbReference>
<dbReference type="STRING" id="669.AL538_23540"/>
<evidence type="ECO:0000313" key="4">
    <source>
        <dbReference type="EMBL" id="EKM33510.1"/>
    </source>
</evidence>
<dbReference type="GO" id="GO:0000160">
    <property type="term" value="P:phosphorelay signal transduction system"/>
    <property type="evidence" value="ECO:0007669"/>
    <property type="project" value="InterPro"/>
</dbReference>
<dbReference type="SUPFAM" id="SSF141868">
    <property type="entry name" value="EAL domain-like"/>
    <property type="match status" value="1"/>
</dbReference>
<evidence type="ECO:0000313" key="6">
    <source>
        <dbReference type="Proteomes" id="UP000008367"/>
    </source>
</evidence>
<dbReference type="CDD" id="cd00156">
    <property type="entry name" value="REC"/>
    <property type="match status" value="1"/>
</dbReference>
<feature type="domain" description="Response regulatory" evidence="2">
    <location>
        <begin position="6"/>
        <end position="125"/>
    </location>
</feature>
<dbReference type="InterPro" id="IPR001789">
    <property type="entry name" value="Sig_transdc_resp-reg_receiver"/>
</dbReference>
<evidence type="ECO:0000259" key="3">
    <source>
        <dbReference type="PROSITE" id="PS50883"/>
    </source>
</evidence>
<dbReference type="Proteomes" id="UP000008367">
    <property type="component" value="Unassembled WGS sequence"/>
</dbReference>
<dbReference type="Gene3D" id="3.20.20.450">
    <property type="entry name" value="EAL domain"/>
    <property type="match status" value="1"/>
</dbReference>
<feature type="modified residue" description="4-aspartylphosphate" evidence="1">
    <location>
        <position position="55"/>
    </location>
</feature>
<accession>A0A3A1PYB8</accession>
<reference evidence="4 6" key="1">
    <citation type="submission" date="2012-10" db="EMBL/GenBank/DDBJ databases">
        <title>Genome sequence of Vibrio Cholerae HENC-02.</title>
        <authorList>
            <person name="Eppinger M."/>
            <person name="Hasan N.A."/>
            <person name="Sengamalay N."/>
            <person name="Hine E."/>
            <person name="Su Q."/>
            <person name="Daugherty S.C."/>
            <person name="Young S."/>
            <person name="Sadzewicz L."/>
            <person name="Tallon L."/>
            <person name="Cebula T.A."/>
            <person name="Ravel J."/>
            <person name="Colwell R.R."/>
        </authorList>
    </citation>
    <scope>NUCLEOTIDE SEQUENCE [LARGE SCALE GENOMIC DNA]</scope>
    <source>
        <strain evidence="4 6">HENC-02</strain>
    </source>
</reference>
<dbReference type="SMART" id="SM00052">
    <property type="entry name" value="EAL"/>
    <property type="match status" value="1"/>
</dbReference>
<sequence>MNKDLKAMVIDDHPLQITLLKQMLSRHGVDVSTFDNVDSAIQHVKTSDVDIIFCDLQMPNKDGVDMMMMLNQIGYQGKVVLVSAMELMIVATVRAMCESFSFEVLGKLLKPYDEEQVVEMLNKSGVQPAKFTSFQQQVCVQDQEFLFALAEGRVKNYYQPLADANTGEIIGYEALARWFHPIYGVLAPYNFLSIVKRCHLSAELFDAVFSNALYDMKNRGLRLHVSLNVDHDNLEDPEFATRFIERCREHGISPDQFTIEITERDTFETNAALYKNLLKFRMSGVTVSIDDFGTGSSSLEKLAQLPFNELKIDRSFIQGLVNDPKKKNIVLAICALAKSLNISVVAEGVEDEPTLNAMRQYTVDVCQGYYIDKPMPLEAITILK</sequence>
<dbReference type="AlphaFoldDB" id="A0A3A1PYB8"/>
<protein>
    <submittedName>
        <fullName evidence="4">EAL domain protein</fullName>
    </submittedName>
    <submittedName>
        <fullName evidence="5">EAL domain-containing protein</fullName>
    </submittedName>
</protein>
<comment type="caution">
    <text evidence="4">The sequence shown here is derived from an EMBL/GenBank/DDBJ whole genome shotgun (WGS) entry which is preliminary data.</text>
</comment>
<dbReference type="SUPFAM" id="SSF52172">
    <property type="entry name" value="CheY-like"/>
    <property type="match status" value="1"/>
</dbReference>
<dbReference type="Pfam" id="PF00072">
    <property type="entry name" value="Response_reg"/>
    <property type="match status" value="1"/>
</dbReference>
<dbReference type="EMBL" id="AJSR01000246">
    <property type="protein sequence ID" value="EKM33510.1"/>
    <property type="molecule type" value="Genomic_DNA"/>
</dbReference>
<keyword evidence="1" id="KW-0597">Phosphoprotein</keyword>